<reference evidence="3 4" key="1">
    <citation type="submission" date="2022-04" db="EMBL/GenBank/DDBJ databases">
        <title>Positive selection, recombination, and allopatry shape intraspecific diversity of widespread and dominant cyanobacteria.</title>
        <authorList>
            <person name="Wei J."/>
            <person name="Shu W."/>
            <person name="Hu C."/>
        </authorList>
    </citation>
    <scope>NUCLEOTIDE SEQUENCE [LARGE SCALE GENOMIC DNA]</scope>
    <source>
        <strain evidence="3 4">GB2-A5</strain>
    </source>
</reference>
<evidence type="ECO:0000256" key="1">
    <source>
        <dbReference type="SAM" id="Phobius"/>
    </source>
</evidence>
<feature type="transmembrane region" description="Helical" evidence="1">
    <location>
        <begin position="46"/>
        <end position="66"/>
    </location>
</feature>
<name>A0ABV0JM42_9CYAN</name>
<keyword evidence="4" id="KW-1185">Reference proteome</keyword>
<feature type="transmembrane region" description="Helical" evidence="1">
    <location>
        <begin position="252"/>
        <end position="270"/>
    </location>
</feature>
<evidence type="ECO:0000313" key="4">
    <source>
        <dbReference type="Proteomes" id="UP001442494"/>
    </source>
</evidence>
<keyword evidence="1" id="KW-0812">Transmembrane</keyword>
<feature type="transmembrane region" description="Helical" evidence="1">
    <location>
        <begin position="183"/>
        <end position="203"/>
    </location>
</feature>
<keyword evidence="3" id="KW-0378">Hydrolase</keyword>
<dbReference type="GO" id="GO:0008237">
    <property type="term" value="F:metallopeptidase activity"/>
    <property type="evidence" value="ECO:0007669"/>
    <property type="project" value="UniProtKB-KW"/>
</dbReference>
<organism evidence="3 4">
    <name type="scientific">Funiculus sociatus GB2-A5</name>
    <dbReference type="NCBI Taxonomy" id="2933946"/>
    <lineage>
        <taxon>Bacteria</taxon>
        <taxon>Bacillati</taxon>
        <taxon>Cyanobacteriota</taxon>
        <taxon>Cyanophyceae</taxon>
        <taxon>Coleofasciculales</taxon>
        <taxon>Coleofasciculaceae</taxon>
        <taxon>Funiculus</taxon>
    </lineage>
</organism>
<dbReference type="PANTHER" id="PTHR39430">
    <property type="entry name" value="MEMBRANE-ASSOCIATED PROTEASE-RELATED"/>
    <property type="match status" value="1"/>
</dbReference>
<accession>A0ABV0JM42</accession>
<feature type="transmembrane region" description="Helical" evidence="1">
    <location>
        <begin position="128"/>
        <end position="150"/>
    </location>
</feature>
<gene>
    <name evidence="3" type="ORF">NDI37_08470</name>
</gene>
<feature type="transmembrane region" description="Helical" evidence="1">
    <location>
        <begin position="87"/>
        <end position="108"/>
    </location>
</feature>
<keyword evidence="3" id="KW-0645">Protease</keyword>
<dbReference type="Pfam" id="PF02517">
    <property type="entry name" value="Rce1-like"/>
    <property type="match status" value="1"/>
</dbReference>
<feature type="transmembrane region" description="Helical" evidence="1">
    <location>
        <begin position="20"/>
        <end position="40"/>
    </location>
</feature>
<keyword evidence="1" id="KW-0472">Membrane</keyword>
<protein>
    <submittedName>
        <fullName evidence="3">CPBP family intramembrane metalloprotease</fullName>
    </submittedName>
</protein>
<dbReference type="EMBL" id="JAMPKK010000014">
    <property type="protein sequence ID" value="MEP0864503.1"/>
    <property type="molecule type" value="Genomic_DNA"/>
</dbReference>
<feature type="transmembrane region" description="Helical" evidence="1">
    <location>
        <begin position="215"/>
        <end position="232"/>
    </location>
</feature>
<feature type="domain" description="CAAX prenyl protease 2/Lysostaphin resistance protein A-like" evidence="2">
    <location>
        <begin position="127"/>
        <end position="221"/>
    </location>
</feature>
<keyword evidence="1" id="KW-1133">Transmembrane helix</keyword>
<evidence type="ECO:0000313" key="3">
    <source>
        <dbReference type="EMBL" id="MEP0864503.1"/>
    </source>
</evidence>
<dbReference type="RefSeq" id="WP_199294986.1">
    <property type="nucleotide sequence ID" value="NZ_JAMPKK010000014.1"/>
</dbReference>
<proteinExistence type="predicted"/>
<dbReference type="PANTHER" id="PTHR39430:SF1">
    <property type="entry name" value="PROTEASE"/>
    <property type="match status" value="1"/>
</dbReference>
<sequence>MFKLNLVHLAQYPAPVRLGLFVLSLLSIWLPLAAPIYIFVKDTNLVTILTMGLLFVEFLLLLRFWGQNVYQQSHLLRSYGLQGTRRNGLELLSGLGVGVIITFSLFWLEGLLGWLVWQSPTVVLPRLIVEGLASALGIGLAEELVFRGWLLDELERDYRPRLVLWADVLIFALLHFLKPPAEILRTLPGFPGLILFGLTLVWAKRGSKGRLGLPIGLHAGMVWGYYIINVGQMVQFSGLVSDWITGVDKNPLAGAMGLMFLGVLAFLMRMRSRSPKISS</sequence>
<comment type="caution">
    <text evidence="3">The sequence shown here is derived from an EMBL/GenBank/DDBJ whole genome shotgun (WGS) entry which is preliminary data.</text>
</comment>
<dbReference type="Proteomes" id="UP001442494">
    <property type="component" value="Unassembled WGS sequence"/>
</dbReference>
<dbReference type="InterPro" id="IPR003675">
    <property type="entry name" value="Rce1/LyrA-like_dom"/>
</dbReference>
<keyword evidence="3" id="KW-0482">Metalloprotease</keyword>
<evidence type="ECO:0000259" key="2">
    <source>
        <dbReference type="Pfam" id="PF02517"/>
    </source>
</evidence>